<dbReference type="HOGENOM" id="CLU_277460_0_0_1"/>
<organism evidence="3">
    <name type="scientific">Caenorhabditis brenneri</name>
    <name type="common">Nematode worm</name>
    <dbReference type="NCBI Taxonomy" id="135651"/>
    <lineage>
        <taxon>Eukaryota</taxon>
        <taxon>Metazoa</taxon>
        <taxon>Ecdysozoa</taxon>
        <taxon>Nematoda</taxon>
        <taxon>Chromadorea</taxon>
        <taxon>Rhabditida</taxon>
        <taxon>Rhabditina</taxon>
        <taxon>Rhabditomorpha</taxon>
        <taxon>Rhabditoidea</taxon>
        <taxon>Rhabditidae</taxon>
        <taxon>Peloderinae</taxon>
        <taxon>Caenorhabditis</taxon>
    </lineage>
</organism>
<feature type="compositionally biased region" description="Low complexity" evidence="1">
    <location>
        <begin position="639"/>
        <end position="651"/>
    </location>
</feature>
<feature type="compositionally biased region" description="Polar residues" evidence="1">
    <location>
        <begin position="652"/>
        <end position="671"/>
    </location>
</feature>
<proteinExistence type="predicted"/>
<dbReference type="InterPro" id="IPR007883">
    <property type="entry name" value="DUF713"/>
</dbReference>
<sequence length="1143" mass="131371">MHVQKITADMINDFNECISMVSLLNRFTFPNFEIQKKMPLFFQRDYRYFYNEHKPSIKRSDEDFKYLNFSNSPRCNFITQNFWQLFKFLRDYPFSDPKKVIGYAVETGDHEFVADMKMAIDSRNWDSFYRKYWRIADFIISQARDQRVLNITIEWEKSYYPSFEAIHNAIAQCPRNHPSQNKNSGEMLVIRPGPSKDSFYREARNKFSPSSKNYESGIYLRTESHSNVESSYSSTSGSLILDATALPKSGYPNSQNMLLPGARNGNIRSSITSQSSAISTISHGSTGRNSDVVSTPRHLHNNYGSSSFQRPVAYQSNSCHHSTEYRESPTPSVAPVANSENSGNSLFGCCQNSSRTTSGFENNTWDTGAGRSATEGIALSVISNQPVANINDCIKNDRPPVPPHSTNGAPYNRSEENPREGYSTQSQSHTHFYSPVDNRFNNGYLNSHHRESSPRPNDQTVKNNYNIVQGCDHDSVQSAQWQESFATLLHAAPATPEPSRKQKHIQSYQNSNVTPSETARDMYDQQFHSLPSRDSHGREYTHPQIASQNLEPLVADTETRHDRHSGVYNLHTDPNQTSSSDTTHPSYQELPKSNEKSLLEVRDDTFETGISRELIITSKAETRVSSDPRWEAFGGQYLQPQSVVPSQTSSSGNTQTDNEVLPQSKSLNQQPTEVIDSTLTNERQEAPETTSNSGAELMTTSSEAYGGHFLQPQSVIHNQILSSENAQIIYQVPQPSESLEETFPESIENSLMKEKWGIFDSTTLPQGFSMVNDSADMETLKKHDGSFEDLGSDTVRPDDEDQNKKSSEDSEIVDDHRSSMSSINIDFSPVEDSVISTQSCFDLDDLRRRNDTPVESNDGKFDDELFKHQAEMNQVNREVGRTENLIAKELEKMQTQQTIRPNNPDSMEDEDDNSDFNRQLEEIKRKHAEELRRIREERRRKQQKLDEELQKMRKESKERFRMFMTCIILKQRFEQQEDNWKDWIKDCRNNIVTLQKYFLIFEETYRRVFTGSKKKQPDSDDLEDFESEKSNFSRYVMNTYNALETDFETLKNIEQHYNDAMFLRVLQKCIADVAQMILEISDTTFSLNPDSFSKLDEQMSKLHVDLIYSTSKLRSVCSQAEDWKNRDVQFPRIESNYNFKEEN</sequence>
<accession>G0MA72</accession>
<evidence type="ECO:0000313" key="2">
    <source>
        <dbReference type="EMBL" id="EGT30732.1"/>
    </source>
</evidence>
<evidence type="ECO:0000256" key="1">
    <source>
        <dbReference type="SAM" id="MobiDB-lite"/>
    </source>
</evidence>
<feature type="compositionally biased region" description="Basic and acidic residues" evidence="1">
    <location>
        <begin position="531"/>
        <end position="541"/>
    </location>
</feature>
<dbReference type="AlphaFoldDB" id="G0MA72"/>
<dbReference type="eggNOG" id="ENOG502RA8G">
    <property type="taxonomic scope" value="Eukaryota"/>
</dbReference>
<feature type="compositionally biased region" description="Basic and acidic residues" evidence="1">
    <location>
        <begin position="802"/>
        <end position="818"/>
    </location>
</feature>
<dbReference type="InParanoid" id="G0MA72"/>
<name>G0MA72_CAEBE</name>
<feature type="region of interest" description="Disordered" evidence="1">
    <location>
        <begin position="315"/>
        <end position="338"/>
    </location>
</feature>
<dbReference type="PANTHER" id="PTHR21566:SF2">
    <property type="entry name" value="CILIA- AND FLAGELLA-ASSOCIATED PROTEIN 251-LIKE-RELATED"/>
    <property type="match status" value="1"/>
</dbReference>
<feature type="region of interest" description="Disordered" evidence="1">
    <location>
        <begin position="677"/>
        <end position="696"/>
    </location>
</feature>
<evidence type="ECO:0000313" key="3">
    <source>
        <dbReference type="Proteomes" id="UP000008068"/>
    </source>
</evidence>
<dbReference type="Proteomes" id="UP000008068">
    <property type="component" value="Unassembled WGS sequence"/>
</dbReference>
<dbReference type="PANTHER" id="PTHR21566">
    <property type="entry name" value="CILIA- AND FLAGELLA-ASSOCIATED PROTEIN 251-LIKE-RELATED-RELATED"/>
    <property type="match status" value="1"/>
</dbReference>
<feature type="region of interest" description="Disordered" evidence="1">
    <location>
        <begin position="636"/>
        <end position="671"/>
    </location>
</feature>
<feature type="compositionally biased region" description="Polar residues" evidence="1">
    <location>
        <begin position="422"/>
        <end position="431"/>
    </location>
</feature>
<feature type="region of interest" description="Disordered" evidence="1">
    <location>
        <begin position="784"/>
        <end position="820"/>
    </location>
</feature>
<feature type="compositionally biased region" description="Polar residues" evidence="1">
    <location>
        <begin position="572"/>
        <end position="586"/>
    </location>
</feature>
<feature type="compositionally biased region" description="Polar residues" evidence="1">
    <location>
        <begin position="893"/>
        <end position="905"/>
    </location>
</feature>
<gene>
    <name evidence="2" type="ORF">CAEBREN_25021</name>
</gene>
<feature type="region of interest" description="Disordered" evidence="1">
    <location>
        <begin position="494"/>
        <end position="552"/>
    </location>
</feature>
<feature type="compositionally biased region" description="Polar residues" evidence="1">
    <location>
        <begin position="505"/>
        <end position="517"/>
    </location>
</feature>
<keyword evidence="3" id="KW-1185">Reference proteome</keyword>
<dbReference type="EMBL" id="GL379787">
    <property type="protein sequence ID" value="EGT30732.1"/>
    <property type="molecule type" value="Genomic_DNA"/>
</dbReference>
<feature type="region of interest" description="Disordered" evidence="1">
    <location>
        <begin position="391"/>
        <end position="462"/>
    </location>
</feature>
<dbReference type="Pfam" id="PF05218">
    <property type="entry name" value="DUF713"/>
    <property type="match status" value="1"/>
</dbReference>
<reference evidence="3" key="1">
    <citation type="submission" date="2011-07" db="EMBL/GenBank/DDBJ databases">
        <authorList>
            <consortium name="Caenorhabditis brenneri Sequencing and Analysis Consortium"/>
            <person name="Wilson R.K."/>
        </authorList>
    </citation>
    <scope>NUCLEOTIDE SEQUENCE [LARGE SCALE GENOMIC DNA]</scope>
    <source>
        <strain evidence="3">PB2801</strain>
    </source>
</reference>
<dbReference type="OrthoDB" id="5887211at2759"/>
<protein>
    <submittedName>
        <fullName evidence="2">Uncharacterized protein</fullName>
    </submittedName>
</protein>
<feature type="region of interest" description="Disordered" evidence="1">
    <location>
        <begin position="893"/>
        <end position="913"/>
    </location>
</feature>
<feature type="region of interest" description="Disordered" evidence="1">
    <location>
        <begin position="565"/>
        <end position="596"/>
    </location>
</feature>